<feature type="chain" id="PRO_5025591277" evidence="5">
    <location>
        <begin position="19"/>
        <end position="466"/>
    </location>
</feature>
<dbReference type="InterPro" id="IPR036909">
    <property type="entry name" value="Cyt_c-like_dom_sf"/>
</dbReference>
<dbReference type="RefSeq" id="WP_168442749.1">
    <property type="nucleotide sequence ID" value="NZ_CAAHFG010000005.1"/>
</dbReference>
<dbReference type="Proteomes" id="UP000366872">
    <property type="component" value="Unassembled WGS sequence"/>
</dbReference>
<dbReference type="AlphaFoldDB" id="A0A6C2UCS6"/>
<sequence length="466" mass="51768">MKAKIILPILLTVSSALGQSADNLYQEHCSHCHGAKFQGGNAQSLIDGIWQFGDSAGHISRNIKFGITHLGMPAYEKSLTDPQIKSLVNYLFEAEKQAGAATPPSPTSLQTQDYDIDVEIWAEGLDIPWNLAFLDDKLALITERPGRLRIMRNGTLNPKPVEGSPSVVAEGQGGLLAVAFDPDYREKGNQWIYLAFSHGLEKKAGEKRAPAMTKVVRGRIRNNRWIDEQTLFEARHEEYRTTRVHFGTRIVFDAGNNLYFSIGDRGTGDDAQDLSKPNGKMHRIRRDGSIPNDNPFVQTEGALPSIFSYGHRNPQGISVHPTTGQIWAAEHGPLGGDELNLVEAGKNYGWPVITYGKNYNGTTITEVVRKEGMEQPAWYWKPSTAVCGIGFYSGNLFPKWNNKLLVGALKYEDVRVLDIEKDRVMHEEMILKNAGRVRDVACGPDGALYIVLNSPDTILRLTPKEQ</sequence>
<dbReference type="SUPFAM" id="SSF50952">
    <property type="entry name" value="Soluble quinoprotein glucose dehydrogenase"/>
    <property type="match status" value="1"/>
</dbReference>
<keyword evidence="1 4" id="KW-0349">Heme</keyword>
<dbReference type="GO" id="GO:0009055">
    <property type="term" value="F:electron transfer activity"/>
    <property type="evidence" value="ECO:0007669"/>
    <property type="project" value="InterPro"/>
</dbReference>
<proteinExistence type="predicted"/>
<name>A0A6C2UCS6_PONDE</name>
<evidence type="ECO:0000256" key="5">
    <source>
        <dbReference type="SAM" id="SignalP"/>
    </source>
</evidence>
<accession>A0A6C2UCS6</accession>
<dbReference type="InterPro" id="IPR011041">
    <property type="entry name" value="Quinoprot_gluc/sorb_DH_b-prop"/>
</dbReference>
<dbReference type="Gene3D" id="1.10.760.10">
    <property type="entry name" value="Cytochrome c-like domain"/>
    <property type="match status" value="1"/>
</dbReference>
<keyword evidence="8" id="KW-1185">Reference proteome</keyword>
<dbReference type="InterPro" id="IPR012938">
    <property type="entry name" value="Glc/Sorbosone_DH"/>
</dbReference>
<evidence type="ECO:0000256" key="1">
    <source>
        <dbReference type="ARBA" id="ARBA00022617"/>
    </source>
</evidence>
<dbReference type="SUPFAM" id="SSF46626">
    <property type="entry name" value="Cytochrome c"/>
    <property type="match status" value="1"/>
</dbReference>
<dbReference type="PANTHER" id="PTHR19328:SF75">
    <property type="entry name" value="ALDOSE SUGAR DEHYDROGENASE YLII"/>
    <property type="match status" value="1"/>
</dbReference>
<dbReference type="PANTHER" id="PTHR19328">
    <property type="entry name" value="HEDGEHOG-INTERACTING PROTEIN"/>
    <property type="match status" value="1"/>
</dbReference>
<organism evidence="7 8">
    <name type="scientific">Pontiella desulfatans</name>
    <dbReference type="NCBI Taxonomy" id="2750659"/>
    <lineage>
        <taxon>Bacteria</taxon>
        <taxon>Pseudomonadati</taxon>
        <taxon>Kiritimatiellota</taxon>
        <taxon>Kiritimatiellia</taxon>
        <taxon>Kiritimatiellales</taxon>
        <taxon>Pontiellaceae</taxon>
        <taxon>Pontiella</taxon>
    </lineage>
</organism>
<reference evidence="7 8" key="1">
    <citation type="submission" date="2019-04" db="EMBL/GenBank/DDBJ databases">
        <authorList>
            <person name="Van Vliet M D."/>
        </authorList>
    </citation>
    <scope>NUCLEOTIDE SEQUENCE [LARGE SCALE GENOMIC DNA]</scope>
    <source>
        <strain evidence="7 8">F1</strain>
    </source>
</reference>
<dbReference type="InterPro" id="IPR011042">
    <property type="entry name" value="6-blade_b-propeller_TolB-like"/>
</dbReference>
<dbReference type="GO" id="GO:0020037">
    <property type="term" value="F:heme binding"/>
    <property type="evidence" value="ECO:0007669"/>
    <property type="project" value="InterPro"/>
</dbReference>
<dbReference type="EMBL" id="CAAHFG010000005">
    <property type="protein sequence ID" value="VGO17915.1"/>
    <property type="molecule type" value="Genomic_DNA"/>
</dbReference>
<dbReference type="PROSITE" id="PS51007">
    <property type="entry name" value="CYTC"/>
    <property type="match status" value="1"/>
</dbReference>
<evidence type="ECO:0000259" key="6">
    <source>
        <dbReference type="PROSITE" id="PS51007"/>
    </source>
</evidence>
<dbReference type="InterPro" id="IPR009056">
    <property type="entry name" value="Cyt_c-like_dom"/>
</dbReference>
<dbReference type="Gene3D" id="2.120.10.30">
    <property type="entry name" value="TolB, C-terminal domain"/>
    <property type="match status" value="1"/>
</dbReference>
<keyword evidence="3 4" id="KW-0408">Iron</keyword>
<feature type="domain" description="Cytochrome c" evidence="6">
    <location>
        <begin position="16"/>
        <end position="95"/>
    </location>
</feature>
<protein>
    <submittedName>
        <fullName evidence="7">Aldose sugar dehydrogenase YliI</fullName>
    </submittedName>
</protein>
<feature type="signal peptide" evidence="5">
    <location>
        <begin position="1"/>
        <end position="18"/>
    </location>
</feature>
<gene>
    <name evidence="7" type="primary">yliI_1</name>
    <name evidence="7" type="ORF">PDESU_06517</name>
</gene>
<keyword evidence="2 4" id="KW-0479">Metal-binding</keyword>
<dbReference type="Pfam" id="PF13442">
    <property type="entry name" value="Cytochrome_CBB3"/>
    <property type="match status" value="1"/>
</dbReference>
<keyword evidence="5" id="KW-0732">Signal</keyword>
<dbReference type="Pfam" id="PF07995">
    <property type="entry name" value="GSDH"/>
    <property type="match status" value="1"/>
</dbReference>
<dbReference type="GO" id="GO:0046872">
    <property type="term" value="F:metal ion binding"/>
    <property type="evidence" value="ECO:0007669"/>
    <property type="project" value="UniProtKB-KW"/>
</dbReference>
<evidence type="ECO:0000256" key="2">
    <source>
        <dbReference type="ARBA" id="ARBA00022723"/>
    </source>
</evidence>
<evidence type="ECO:0000256" key="4">
    <source>
        <dbReference type="PROSITE-ProRule" id="PRU00433"/>
    </source>
</evidence>
<evidence type="ECO:0000256" key="3">
    <source>
        <dbReference type="ARBA" id="ARBA00023004"/>
    </source>
</evidence>
<evidence type="ECO:0000313" key="7">
    <source>
        <dbReference type="EMBL" id="VGO17915.1"/>
    </source>
</evidence>
<evidence type="ECO:0000313" key="8">
    <source>
        <dbReference type="Proteomes" id="UP000366872"/>
    </source>
</evidence>